<sequence length="286" mass="32274">MKWIAIIGVFIIVSLGIAAIYSGYRWQSDTDKLRAKLTSGRRTIEPKIYDQKELEGLPAPVQRFFRTVLKDGQPIVTAVKLSQTGEFNMSETEDKWSPFTATQFVITQRLGFDWDARIQMAPGVNIFVHDTYLLGEGNLHASLLGFFTLAKMHNTPELNQGELLRFFAEAAWYPTALLPSQGVRWEAIDDTSARATLTDGATTVSLVFQFNAEGAIATMRADARYRDKLTAMPWGGRFWEYSVCDGMLIPLRGEVGWEHPEGTRLYYKGLITEINWEHPEKGRNAG</sequence>
<feature type="transmembrane region" description="Helical" evidence="1">
    <location>
        <begin position="6"/>
        <end position="24"/>
    </location>
</feature>
<gene>
    <name evidence="2" type="ORF">NJ959_02805</name>
</gene>
<dbReference type="Proteomes" id="UP001204953">
    <property type="component" value="Unassembled WGS sequence"/>
</dbReference>
<comment type="caution">
    <text evidence="2">The sequence shown here is derived from an EMBL/GenBank/DDBJ whole genome shotgun (WGS) entry which is preliminary data.</text>
</comment>
<evidence type="ECO:0000313" key="3">
    <source>
        <dbReference type="Proteomes" id="UP001204953"/>
    </source>
</evidence>
<accession>A0AAE3GRV5</accession>
<organism evidence="2 3">
    <name type="scientific">Limnofasciculus baicalensis BBK-W-15</name>
    <dbReference type="NCBI Taxonomy" id="2699891"/>
    <lineage>
        <taxon>Bacteria</taxon>
        <taxon>Bacillati</taxon>
        <taxon>Cyanobacteriota</taxon>
        <taxon>Cyanophyceae</taxon>
        <taxon>Coleofasciculales</taxon>
        <taxon>Coleofasciculaceae</taxon>
        <taxon>Limnofasciculus</taxon>
        <taxon>Limnofasciculus baicalensis</taxon>
    </lineage>
</organism>
<reference evidence="2" key="1">
    <citation type="submission" date="2022-06" db="EMBL/GenBank/DDBJ databases">
        <title>New cyanobacteria of genus Symplocastrum in benthos of Lake Baikal.</title>
        <authorList>
            <person name="Sorokovikova E."/>
            <person name="Tikhonova I."/>
            <person name="Krasnopeev A."/>
            <person name="Evseev P."/>
            <person name="Gladkikh A."/>
            <person name="Belykh O."/>
        </authorList>
    </citation>
    <scope>NUCLEOTIDE SEQUENCE</scope>
    <source>
        <strain evidence="2">BBK-W-15</strain>
    </source>
</reference>
<evidence type="ECO:0000256" key="1">
    <source>
        <dbReference type="SAM" id="Phobius"/>
    </source>
</evidence>
<dbReference type="Pfam" id="PF21900">
    <property type="entry name" value="DUF6920"/>
    <property type="match status" value="1"/>
</dbReference>
<dbReference type="EMBL" id="JAMZMM010000013">
    <property type="protein sequence ID" value="MCP2727402.1"/>
    <property type="molecule type" value="Genomic_DNA"/>
</dbReference>
<keyword evidence="1" id="KW-0812">Transmembrane</keyword>
<keyword evidence="1" id="KW-1133">Transmembrane helix</keyword>
<dbReference type="AlphaFoldDB" id="A0AAE3GRV5"/>
<name>A0AAE3GRV5_9CYAN</name>
<protein>
    <submittedName>
        <fullName evidence="2">Uncharacterized protein</fullName>
    </submittedName>
</protein>
<evidence type="ECO:0000313" key="2">
    <source>
        <dbReference type="EMBL" id="MCP2727402.1"/>
    </source>
</evidence>
<keyword evidence="3" id="KW-1185">Reference proteome</keyword>
<dbReference type="InterPro" id="IPR054213">
    <property type="entry name" value="DUF6920"/>
</dbReference>
<proteinExistence type="predicted"/>
<keyword evidence="1" id="KW-0472">Membrane</keyword>